<sequence>MRVGVVKLEPVRWWVRLGFWVVWVTLPPLPPPPPVGDRHPGPTAVLRQARAGFCVVGVSYTACQKYCEHGRVWAGVAGGDSAHPAGNK</sequence>
<feature type="chain" id="PRO_5042286931" description="Secreted protein" evidence="1">
    <location>
        <begin position="26"/>
        <end position="88"/>
    </location>
</feature>
<comment type="caution">
    <text evidence="2">The sequence shown here is derived from an EMBL/GenBank/DDBJ whole genome shotgun (WGS) entry which is preliminary data.</text>
</comment>
<protein>
    <recommendedName>
        <fullName evidence="4">Secreted protein</fullName>
    </recommendedName>
</protein>
<evidence type="ECO:0000313" key="2">
    <source>
        <dbReference type="EMBL" id="KAK3879506.1"/>
    </source>
</evidence>
<keyword evidence="1" id="KW-0732">Signal</keyword>
<keyword evidence="3" id="KW-1185">Reference proteome</keyword>
<evidence type="ECO:0008006" key="4">
    <source>
        <dbReference type="Google" id="ProtNLM"/>
    </source>
</evidence>
<proteinExistence type="predicted"/>
<reference evidence="2" key="1">
    <citation type="submission" date="2023-10" db="EMBL/GenBank/DDBJ databases">
        <title>Genome assemblies of two species of porcelain crab, Petrolisthes cinctipes and Petrolisthes manimaculis (Anomura: Porcellanidae).</title>
        <authorList>
            <person name="Angst P."/>
        </authorList>
    </citation>
    <scope>NUCLEOTIDE SEQUENCE</scope>
    <source>
        <strain evidence="2">PB745_01</strain>
        <tissue evidence="2">Gill</tissue>
    </source>
</reference>
<dbReference type="Proteomes" id="UP001286313">
    <property type="component" value="Unassembled WGS sequence"/>
</dbReference>
<evidence type="ECO:0000256" key="1">
    <source>
        <dbReference type="SAM" id="SignalP"/>
    </source>
</evidence>
<feature type="signal peptide" evidence="1">
    <location>
        <begin position="1"/>
        <end position="25"/>
    </location>
</feature>
<gene>
    <name evidence="2" type="ORF">Pcinc_015917</name>
</gene>
<dbReference type="EMBL" id="JAWQEG010001435">
    <property type="protein sequence ID" value="KAK3879506.1"/>
    <property type="molecule type" value="Genomic_DNA"/>
</dbReference>
<name>A0AAE1FTF6_PETCI</name>
<organism evidence="2 3">
    <name type="scientific">Petrolisthes cinctipes</name>
    <name type="common">Flat porcelain crab</name>
    <dbReference type="NCBI Taxonomy" id="88211"/>
    <lineage>
        <taxon>Eukaryota</taxon>
        <taxon>Metazoa</taxon>
        <taxon>Ecdysozoa</taxon>
        <taxon>Arthropoda</taxon>
        <taxon>Crustacea</taxon>
        <taxon>Multicrustacea</taxon>
        <taxon>Malacostraca</taxon>
        <taxon>Eumalacostraca</taxon>
        <taxon>Eucarida</taxon>
        <taxon>Decapoda</taxon>
        <taxon>Pleocyemata</taxon>
        <taxon>Anomura</taxon>
        <taxon>Galatheoidea</taxon>
        <taxon>Porcellanidae</taxon>
        <taxon>Petrolisthes</taxon>
    </lineage>
</organism>
<accession>A0AAE1FTF6</accession>
<evidence type="ECO:0000313" key="3">
    <source>
        <dbReference type="Proteomes" id="UP001286313"/>
    </source>
</evidence>
<dbReference type="AlphaFoldDB" id="A0AAE1FTF6"/>